<proteinExistence type="predicted"/>
<sequence length="40" mass="4760">MRASLNVRRKNARHINSDFCLMNRNCLLKLVRGFLRIICL</sequence>
<evidence type="ECO:0000313" key="2">
    <source>
        <dbReference type="Proteomes" id="UP000748531"/>
    </source>
</evidence>
<organism evidence="1 2">
    <name type="scientific">Paragonimus heterotremus</name>
    <dbReference type="NCBI Taxonomy" id="100268"/>
    <lineage>
        <taxon>Eukaryota</taxon>
        <taxon>Metazoa</taxon>
        <taxon>Spiralia</taxon>
        <taxon>Lophotrochozoa</taxon>
        <taxon>Platyhelminthes</taxon>
        <taxon>Trematoda</taxon>
        <taxon>Digenea</taxon>
        <taxon>Plagiorchiida</taxon>
        <taxon>Troglotremata</taxon>
        <taxon>Troglotrematidae</taxon>
        <taxon>Paragonimus</taxon>
    </lineage>
</organism>
<reference evidence="1" key="1">
    <citation type="submission" date="2019-05" db="EMBL/GenBank/DDBJ databases">
        <title>Annotation for the trematode Paragonimus heterotremus.</title>
        <authorList>
            <person name="Choi Y.-J."/>
        </authorList>
    </citation>
    <scope>NUCLEOTIDE SEQUENCE</scope>
    <source>
        <strain evidence="1">LC</strain>
    </source>
</reference>
<dbReference type="EMBL" id="LUCH01003910">
    <property type="protein sequence ID" value="KAF5399589.1"/>
    <property type="molecule type" value="Genomic_DNA"/>
</dbReference>
<comment type="caution">
    <text evidence="1">The sequence shown here is derived from an EMBL/GenBank/DDBJ whole genome shotgun (WGS) entry which is preliminary data.</text>
</comment>
<dbReference type="AlphaFoldDB" id="A0A8J4T7X2"/>
<name>A0A8J4T7X2_9TREM</name>
<protein>
    <submittedName>
        <fullName evidence="1">Uncharacterized protein</fullName>
    </submittedName>
</protein>
<dbReference type="Proteomes" id="UP000748531">
    <property type="component" value="Unassembled WGS sequence"/>
</dbReference>
<gene>
    <name evidence="1" type="ORF">PHET_07228</name>
</gene>
<keyword evidence="2" id="KW-1185">Reference proteome</keyword>
<accession>A0A8J4T7X2</accession>
<evidence type="ECO:0000313" key="1">
    <source>
        <dbReference type="EMBL" id="KAF5399589.1"/>
    </source>
</evidence>